<evidence type="ECO:0000256" key="10">
    <source>
        <dbReference type="SAM" id="Phobius"/>
    </source>
</evidence>
<evidence type="ECO:0000256" key="7">
    <source>
        <dbReference type="ARBA" id="ARBA00022989"/>
    </source>
</evidence>
<comment type="caution">
    <text evidence="12">The sequence shown here is derived from an EMBL/GenBank/DDBJ whole genome shotgun (WGS) entry which is preliminary data.</text>
</comment>
<evidence type="ECO:0000256" key="4">
    <source>
        <dbReference type="ARBA" id="ARBA00022692"/>
    </source>
</evidence>
<keyword evidence="4 10" id="KW-0812">Transmembrane</keyword>
<gene>
    <name evidence="12" type="ORF">V1264_001846</name>
</gene>
<dbReference type="InterPro" id="IPR003593">
    <property type="entry name" value="AAA+_ATPase"/>
</dbReference>
<dbReference type="GO" id="GO:0042632">
    <property type="term" value="P:cholesterol homeostasis"/>
    <property type="evidence" value="ECO:0007669"/>
    <property type="project" value="TreeGrafter"/>
</dbReference>
<dbReference type="PANTHER" id="PTHR48041:SF113">
    <property type="entry name" value="ATP-BINDING CASSETTE SUB-FAMILY G MEMBER 5"/>
    <property type="match status" value="1"/>
</dbReference>
<dbReference type="InterPro" id="IPR027417">
    <property type="entry name" value="P-loop_NTPase"/>
</dbReference>
<accession>A0AAN9GQ80</accession>
<evidence type="ECO:0000256" key="8">
    <source>
        <dbReference type="ARBA" id="ARBA00023136"/>
    </source>
</evidence>
<dbReference type="Proteomes" id="UP001374579">
    <property type="component" value="Unassembled WGS sequence"/>
</dbReference>
<dbReference type="GO" id="GO:0140359">
    <property type="term" value="F:ABC-type transporter activity"/>
    <property type="evidence" value="ECO:0007669"/>
    <property type="project" value="InterPro"/>
</dbReference>
<evidence type="ECO:0000313" key="12">
    <source>
        <dbReference type="EMBL" id="KAK7116101.1"/>
    </source>
</evidence>
<evidence type="ECO:0000256" key="2">
    <source>
        <dbReference type="ARBA" id="ARBA00005814"/>
    </source>
</evidence>
<protein>
    <recommendedName>
        <fullName evidence="11">ABC transporter domain-containing protein</fullName>
    </recommendedName>
</protein>
<reference evidence="12 13" key="1">
    <citation type="submission" date="2024-02" db="EMBL/GenBank/DDBJ databases">
        <title>Chromosome-scale genome assembly of the rough periwinkle Littorina saxatilis.</title>
        <authorList>
            <person name="De Jode A."/>
            <person name="Faria R."/>
            <person name="Formenti G."/>
            <person name="Sims Y."/>
            <person name="Smith T.P."/>
            <person name="Tracey A."/>
            <person name="Wood J.M.D."/>
            <person name="Zagrodzka Z.B."/>
            <person name="Johannesson K."/>
            <person name="Butlin R.K."/>
            <person name="Leder E.H."/>
        </authorList>
    </citation>
    <scope>NUCLEOTIDE SEQUENCE [LARGE SCALE GENOMIC DNA]</scope>
    <source>
        <strain evidence="12">Snail1</strain>
        <tissue evidence="12">Muscle</tissue>
    </source>
</reference>
<evidence type="ECO:0000256" key="3">
    <source>
        <dbReference type="ARBA" id="ARBA00022448"/>
    </source>
</evidence>
<dbReference type="InterPro" id="IPR017871">
    <property type="entry name" value="ABC_transporter-like_CS"/>
</dbReference>
<dbReference type="Gene3D" id="3.40.50.300">
    <property type="entry name" value="P-loop containing nucleotide triphosphate hydrolases"/>
    <property type="match status" value="1"/>
</dbReference>
<evidence type="ECO:0000259" key="11">
    <source>
        <dbReference type="PROSITE" id="PS50893"/>
    </source>
</evidence>
<name>A0AAN9GQ80_9CAEN</name>
<dbReference type="PROSITE" id="PS50893">
    <property type="entry name" value="ABC_TRANSPORTER_2"/>
    <property type="match status" value="1"/>
</dbReference>
<dbReference type="AlphaFoldDB" id="A0AAN9GQ80"/>
<keyword evidence="13" id="KW-1185">Reference proteome</keyword>
<organism evidence="12 13">
    <name type="scientific">Littorina saxatilis</name>
    <dbReference type="NCBI Taxonomy" id="31220"/>
    <lineage>
        <taxon>Eukaryota</taxon>
        <taxon>Metazoa</taxon>
        <taxon>Spiralia</taxon>
        <taxon>Lophotrochozoa</taxon>
        <taxon>Mollusca</taxon>
        <taxon>Gastropoda</taxon>
        <taxon>Caenogastropoda</taxon>
        <taxon>Littorinimorpha</taxon>
        <taxon>Littorinoidea</taxon>
        <taxon>Littorinidae</taxon>
        <taxon>Littorina</taxon>
    </lineage>
</organism>
<dbReference type="GO" id="GO:0005524">
    <property type="term" value="F:ATP binding"/>
    <property type="evidence" value="ECO:0007669"/>
    <property type="project" value="UniProtKB-KW"/>
</dbReference>
<evidence type="ECO:0000256" key="9">
    <source>
        <dbReference type="SAM" id="MobiDB-lite"/>
    </source>
</evidence>
<dbReference type="SMART" id="SM00382">
    <property type="entry name" value="AAA"/>
    <property type="match status" value="1"/>
</dbReference>
<dbReference type="GO" id="GO:0043190">
    <property type="term" value="C:ATP-binding cassette (ABC) transporter complex"/>
    <property type="evidence" value="ECO:0007669"/>
    <property type="project" value="TreeGrafter"/>
</dbReference>
<feature type="domain" description="ABC transporter" evidence="11">
    <location>
        <begin position="35"/>
        <end position="289"/>
    </location>
</feature>
<feature type="transmembrane region" description="Helical" evidence="10">
    <location>
        <begin position="615"/>
        <end position="634"/>
    </location>
</feature>
<dbReference type="GO" id="GO:0016324">
    <property type="term" value="C:apical plasma membrane"/>
    <property type="evidence" value="ECO:0007669"/>
    <property type="project" value="TreeGrafter"/>
</dbReference>
<evidence type="ECO:0000256" key="6">
    <source>
        <dbReference type="ARBA" id="ARBA00022840"/>
    </source>
</evidence>
<dbReference type="PANTHER" id="PTHR48041">
    <property type="entry name" value="ABC TRANSPORTER G FAMILY MEMBER 28"/>
    <property type="match status" value="1"/>
</dbReference>
<feature type="transmembrane region" description="Helical" evidence="10">
    <location>
        <begin position="382"/>
        <end position="401"/>
    </location>
</feature>
<dbReference type="PROSITE" id="PS00211">
    <property type="entry name" value="ABC_TRANSPORTER_1"/>
    <property type="match status" value="1"/>
</dbReference>
<keyword evidence="7 10" id="KW-1133">Transmembrane helix</keyword>
<dbReference type="InterPro" id="IPR043926">
    <property type="entry name" value="ABCG_dom"/>
</dbReference>
<dbReference type="Pfam" id="PF01061">
    <property type="entry name" value="ABC2_membrane"/>
    <property type="match status" value="1"/>
</dbReference>
<dbReference type="GO" id="GO:0033344">
    <property type="term" value="P:cholesterol efflux"/>
    <property type="evidence" value="ECO:0007669"/>
    <property type="project" value="TreeGrafter"/>
</dbReference>
<feature type="transmembrane region" description="Helical" evidence="10">
    <location>
        <begin position="495"/>
        <end position="516"/>
    </location>
</feature>
<evidence type="ECO:0000313" key="13">
    <source>
        <dbReference type="Proteomes" id="UP001374579"/>
    </source>
</evidence>
<dbReference type="Pfam" id="PF00005">
    <property type="entry name" value="ABC_tran"/>
    <property type="match status" value="1"/>
</dbReference>
<keyword evidence="5" id="KW-0547">Nucleotide-binding</keyword>
<dbReference type="EMBL" id="JBAMIC010000001">
    <property type="protein sequence ID" value="KAK7116101.1"/>
    <property type="molecule type" value="Genomic_DNA"/>
</dbReference>
<dbReference type="InterPro" id="IPR050352">
    <property type="entry name" value="ABCG_transporters"/>
</dbReference>
<dbReference type="Pfam" id="PF19055">
    <property type="entry name" value="ABC2_membrane_7"/>
    <property type="match status" value="1"/>
</dbReference>
<comment type="subcellular location">
    <subcellularLocation>
        <location evidence="1">Membrane</location>
        <topology evidence="1">Multi-pass membrane protein</topology>
    </subcellularLocation>
</comment>
<keyword evidence="3" id="KW-0813">Transport</keyword>
<keyword evidence="8 10" id="KW-0472">Membrane</keyword>
<feature type="transmembrane region" description="Helical" evidence="10">
    <location>
        <begin position="458"/>
        <end position="483"/>
    </location>
</feature>
<dbReference type="InterPro" id="IPR003439">
    <property type="entry name" value="ABC_transporter-like_ATP-bd"/>
</dbReference>
<comment type="similarity">
    <text evidence="2">Belongs to the ABC transporter superfamily. ABCG family. Eye pigment precursor importer (TC 3.A.1.204) subfamily.</text>
</comment>
<feature type="compositionally biased region" description="Low complexity" evidence="9">
    <location>
        <begin position="19"/>
        <end position="33"/>
    </location>
</feature>
<evidence type="ECO:0000256" key="5">
    <source>
        <dbReference type="ARBA" id="ARBA00022741"/>
    </source>
</evidence>
<sequence>MDANVLQGGYNTPASSPLSQSSTEGEGSEDSTPTLTLSDVNYYVKYRTGPWWRGACFRKEHVKHVLHDVTLAFPAGQLVGLVGSSGSGKTSLLDVIASRDEGYVTGEMTYGGVRCTRDVMRQRVSYVIQADRLLPNLTVRETLTYTAYLKLPNSVNKKQLKEKVDNVINRMGLRGVADSRVGGAVVRGVSGGEKRRVTIALQLLKDPDILLLDEPTTGLDSFTARHLVASLQQIARQGKLVMLSLHQPRSDIAKMLDQTALMSSGHVMYCGPTDHMVPYFTELGYPSPTYANPLDTYIDVVSVDRRDADRQAVTSQRTDELLQAYKTSDLLARTKAKVAKMAKARSFVSDTGRKSRSPGWFRSFSTVVSRMNVNLSRDGLAYFNRIIALPVFVPFIVIFLGRMKHNQGSIQDRIGILYNSVQVPPYLGIINNVALFPALRDHFYREGLDGLYGSQTFLLAYTLHILPFAAVASVLFSSMLYWITGMYPEADRFGMHVAVVFLLHMAGELLTTAVMGMFRNPQLANTTTALTFTASGLLATGFLRTLQNMSEVLQYLSWASVHKYASEIVVANEFHNLNLTCEEKLQGIPCVPNGDVFIDVNYPGATNHMHRNFEILVSMVVGYQLLAILSFKAFGLRIMK</sequence>
<evidence type="ECO:0000256" key="1">
    <source>
        <dbReference type="ARBA" id="ARBA00004141"/>
    </source>
</evidence>
<dbReference type="InterPro" id="IPR013525">
    <property type="entry name" value="ABC2_TM"/>
</dbReference>
<dbReference type="GO" id="GO:0016887">
    <property type="term" value="F:ATP hydrolysis activity"/>
    <property type="evidence" value="ECO:0007669"/>
    <property type="project" value="InterPro"/>
</dbReference>
<keyword evidence="6" id="KW-0067">ATP-binding</keyword>
<dbReference type="SUPFAM" id="SSF52540">
    <property type="entry name" value="P-loop containing nucleoside triphosphate hydrolases"/>
    <property type="match status" value="1"/>
</dbReference>
<feature type="compositionally biased region" description="Polar residues" evidence="9">
    <location>
        <begin position="9"/>
        <end position="18"/>
    </location>
</feature>
<feature type="region of interest" description="Disordered" evidence="9">
    <location>
        <begin position="1"/>
        <end position="33"/>
    </location>
</feature>
<proteinExistence type="inferred from homology"/>